<accession>A0ABP9HB28</accession>
<dbReference type="Proteomes" id="UP001501692">
    <property type="component" value="Unassembled WGS sequence"/>
</dbReference>
<gene>
    <name evidence="2" type="ORF">GCM10023315_13990</name>
</gene>
<reference evidence="3" key="1">
    <citation type="journal article" date="2019" name="Int. J. Syst. Evol. Microbiol.">
        <title>The Global Catalogue of Microorganisms (GCM) 10K type strain sequencing project: providing services to taxonomists for standard genome sequencing and annotation.</title>
        <authorList>
            <consortium name="The Broad Institute Genomics Platform"/>
            <consortium name="The Broad Institute Genome Sequencing Center for Infectious Disease"/>
            <person name="Wu L."/>
            <person name="Ma J."/>
        </authorList>
    </citation>
    <scope>NUCLEOTIDE SEQUENCE [LARGE SCALE GENOMIC DNA]</scope>
    <source>
        <strain evidence="3">JCM 18287</strain>
    </source>
</reference>
<keyword evidence="1" id="KW-1133">Transmembrane helix</keyword>
<evidence type="ECO:0000256" key="1">
    <source>
        <dbReference type="SAM" id="Phobius"/>
    </source>
</evidence>
<keyword evidence="3" id="KW-1185">Reference proteome</keyword>
<protein>
    <submittedName>
        <fullName evidence="2">Succinate dehydrogenase cytochrome b subunit</fullName>
    </submittedName>
</protein>
<feature type="transmembrane region" description="Helical" evidence="1">
    <location>
        <begin position="206"/>
        <end position="223"/>
    </location>
</feature>
<dbReference type="RefSeq" id="WP_345166256.1">
    <property type="nucleotide sequence ID" value="NZ_BAABJK010000004.1"/>
</dbReference>
<comment type="caution">
    <text evidence="2">The sequence shown here is derived from an EMBL/GenBank/DDBJ whole genome shotgun (WGS) entry which is preliminary data.</text>
</comment>
<organism evidence="2 3">
    <name type="scientific">Algibacter aquimarinus</name>
    <dbReference type="NCBI Taxonomy" id="1136748"/>
    <lineage>
        <taxon>Bacteria</taxon>
        <taxon>Pseudomonadati</taxon>
        <taxon>Bacteroidota</taxon>
        <taxon>Flavobacteriia</taxon>
        <taxon>Flavobacteriales</taxon>
        <taxon>Flavobacteriaceae</taxon>
        <taxon>Algibacter</taxon>
    </lineage>
</organism>
<dbReference type="InterPro" id="IPR011138">
    <property type="entry name" value="Cytochrome_b-558"/>
</dbReference>
<dbReference type="CDD" id="cd03498">
    <property type="entry name" value="SQR_TypeB_2_TM"/>
    <property type="match status" value="1"/>
</dbReference>
<keyword evidence="1" id="KW-0472">Membrane</keyword>
<evidence type="ECO:0000313" key="2">
    <source>
        <dbReference type="EMBL" id="GAA4966011.1"/>
    </source>
</evidence>
<dbReference type="NCBIfam" id="TIGR02046">
    <property type="entry name" value="sdhC_b558_fam"/>
    <property type="match status" value="1"/>
</dbReference>
<dbReference type="Gene3D" id="1.20.1300.10">
    <property type="entry name" value="Fumarate reductase/succinate dehydrogenase, transmembrane subunit"/>
    <property type="match status" value="1"/>
</dbReference>
<sequence length="228" mass="25712">MGGFFKSSIGRKVAMALSAFFLMFFLLQHLAINSLSVFSPEMFNEVSHFMGTNPVVQFALQPVLIFAVVFHFVMGFILELKNRRAVGVTYAKNNGSANSSWASRNMIYSGLVVLAFFVLHFIDFWIPELNVKYIQGDMSGLLEGTQEFRYFEELQHKFHSHIRTIAYVISFVLLGLHLAHGFTSAFQSMGGTAGRKTALKNIGKAYSILIPLGFIFVALYHHFKYVLS</sequence>
<name>A0ABP9HB28_9FLAO</name>
<dbReference type="SUPFAM" id="SSF81343">
    <property type="entry name" value="Fumarate reductase respiratory complex transmembrane subunits"/>
    <property type="match status" value="1"/>
</dbReference>
<feature type="transmembrane region" description="Helical" evidence="1">
    <location>
        <begin position="106"/>
        <end position="126"/>
    </location>
</feature>
<keyword evidence="1" id="KW-0812">Transmembrane</keyword>
<dbReference type="InterPro" id="IPR034804">
    <property type="entry name" value="SQR/QFR_C/D"/>
</dbReference>
<feature type="transmembrane region" description="Helical" evidence="1">
    <location>
        <begin position="55"/>
        <end position="78"/>
    </location>
</feature>
<dbReference type="EMBL" id="BAABJK010000004">
    <property type="protein sequence ID" value="GAA4966011.1"/>
    <property type="molecule type" value="Genomic_DNA"/>
</dbReference>
<evidence type="ECO:0000313" key="3">
    <source>
        <dbReference type="Proteomes" id="UP001501692"/>
    </source>
</evidence>
<feature type="transmembrane region" description="Helical" evidence="1">
    <location>
        <begin position="165"/>
        <end position="186"/>
    </location>
</feature>
<proteinExistence type="predicted"/>